<dbReference type="InterPro" id="IPR013083">
    <property type="entry name" value="Znf_RING/FYVE/PHD"/>
</dbReference>
<dbReference type="Pfam" id="PF13445">
    <property type="entry name" value="zf-RING_UBOX"/>
    <property type="match status" value="1"/>
</dbReference>
<dbReference type="STRING" id="51028.A0A0N4VL58"/>
<dbReference type="InterPro" id="IPR052667">
    <property type="entry name" value="E3_ubiquitin-ligase_RING"/>
</dbReference>
<dbReference type="PROSITE" id="PS00518">
    <property type="entry name" value="ZF_RING_1"/>
    <property type="match status" value="1"/>
</dbReference>
<dbReference type="SUPFAM" id="SSF57850">
    <property type="entry name" value="RING/U-box"/>
    <property type="match status" value="1"/>
</dbReference>
<dbReference type="PANTHER" id="PTHR47156">
    <property type="entry name" value="PROTEIN CBG20824"/>
    <property type="match status" value="1"/>
</dbReference>
<reference evidence="6 7" key="2">
    <citation type="submission" date="2018-10" db="EMBL/GenBank/DDBJ databases">
        <authorList>
            <consortium name="Pathogen Informatics"/>
        </authorList>
    </citation>
    <scope>NUCLEOTIDE SEQUENCE [LARGE SCALE GENOMIC DNA]</scope>
</reference>
<dbReference type="Proteomes" id="UP000274131">
    <property type="component" value="Unassembled WGS sequence"/>
</dbReference>
<dbReference type="EMBL" id="UXUI01011325">
    <property type="protein sequence ID" value="VDD96151.1"/>
    <property type="molecule type" value="Genomic_DNA"/>
</dbReference>
<dbReference type="WBParaSite" id="EVEC_0001161101-mRNA-1">
    <property type="protein sequence ID" value="EVEC_0001161101-mRNA-1"/>
    <property type="gene ID" value="EVEC_0001161101"/>
</dbReference>
<dbReference type="SMART" id="SM00184">
    <property type="entry name" value="RING"/>
    <property type="match status" value="1"/>
</dbReference>
<dbReference type="GO" id="GO:0008270">
    <property type="term" value="F:zinc ion binding"/>
    <property type="evidence" value="ECO:0007669"/>
    <property type="project" value="UniProtKB-KW"/>
</dbReference>
<organism evidence="8">
    <name type="scientific">Enterobius vermicularis</name>
    <name type="common">Human pinworm</name>
    <dbReference type="NCBI Taxonomy" id="51028"/>
    <lineage>
        <taxon>Eukaryota</taxon>
        <taxon>Metazoa</taxon>
        <taxon>Ecdysozoa</taxon>
        <taxon>Nematoda</taxon>
        <taxon>Chromadorea</taxon>
        <taxon>Rhabditida</taxon>
        <taxon>Spirurina</taxon>
        <taxon>Oxyuridomorpha</taxon>
        <taxon>Oxyuroidea</taxon>
        <taxon>Oxyuridae</taxon>
        <taxon>Enterobius</taxon>
    </lineage>
</organism>
<accession>A0A0N4VL58</accession>
<dbReference type="Gene3D" id="3.30.40.10">
    <property type="entry name" value="Zinc/RING finger domain, C3HC4 (zinc finger)"/>
    <property type="match status" value="1"/>
</dbReference>
<dbReference type="InterPro" id="IPR027370">
    <property type="entry name" value="Znf-RING_euk"/>
</dbReference>
<dbReference type="OrthoDB" id="5875349at2759"/>
<name>A0A0N4VL58_ENTVE</name>
<keyword evidence="2 4" id="KW-0863">Zinc-finger</keyword>
<evidence type="ECO:0000313" key="6">
    <source>
        <dbReference type="EMBL" id="VDD96151.1"/>
    </source>
</evidence>
<evidence type="ECO:0000256" key="3">
    <source>
        <dbReference type="ARBA" id="ARBA00022833"/>
    </source>
</evidence>
<dbReference type="PROSITE" id="PS50089">
    <property type="entry name" value="ZF_RING_2"/>
    <property type="match status" value="1"/>
</dbReference>
<evidence type="ECO:0000313" key="8">
    <source>
        <dbReference type="WBParaSite" id="EVEC_0001161101-mRNA-1"/>
    </source>
</evidence>
<evidence type="ECO:0000256" key="2">
    <source>
        <dbReference type="ARBA" id="ARBA00022771"/>
    </source>
</evidence>
<keyword evidence="7" id="KW-1185">Reference proteome</keyword>
<dbReference type="PANTHER" id="PTHR47156:SF10">
    <property type="entry name" value="E3 UBIQUITIN-PROTEIN LIGASE TRIM-21-RELATED"/>
    <property type="match status" value="1"/>
</dbReference>
<evidence type="ECO:0000256" key="4">
    <source>
        <dbReference type="PROSITE-ProRule" id="PRU00175"/>
    </source>
</evidence>
<evidence type="ECO:0000313" key="7">
    <source>
        <dbReference type="Proteomes" id="UP000274131"/>
    </source>
</evidence>
<proteinExistence type="predicted"/>
<keyword evidence="1" id="KW-0479">Metal-binding</keyword>
<evidence type="ECO:0000259" key="5">
    <source>
        <dbReference type="PROSITE" id="PS50089"/>
    </source>
</evidence>
<gene>
    <name evidence="6" type="ORF">EVEC_LOCUS10902</name>
</gene>
<protein>
    <submittedName>
        <fullName evidence="8">RING-type domain-containing protein</fullName>
    </submittedName>
</protein>
<dbReference type="InterPro" id="IPR017907">
    <property type="entry name" value="Znf_RING_CS"/>
</dbReference>
<evidence type="ECO:0000256" key="1">
    <source>
        <dbReference type="ARBA" id="ARBA00022723"/>
    </source>
</evidence>
<reference evidence="8" key="1">
    <citation type="submission" date="2017-02" db="UniProtKB">
        <authorList>
            <consortium name="WormBaseParasite"/>
        </authorList>
    </citation>
    <scope>IDENTIFICATION</scope>
</reference>
<feature type="domain" description="RING-type" evidence="5">
    <location>
        <begin position="333"/>
        <end position="375"/>
    </location>
</feature>
<keyword evidence="3" id="KW-0862">Zinc</keyword>
<dbReference type="InterPro" id="IPR001841">
    <property type="entry name" value="Znf_RING"/>
</dbReference>
<sequence>MNKLSFNGALGAVNALAVSDDGKRAYVFDPRVDAVIRINLANGQRDTLRWFDRSFRHPRWLCYCMFTMHRDSATYLPTLFYNKKRRSFLLVTFVIDDQKLVLYKTQENVIDVEPIRFDRLAYSAHKDESRLHVSIQMSNVKHKLPQGQWELPFIAHQSLHFISMEFATTQLASISTEGNMDHNDWKIKQIAADLNDALPARKATWINAWRAGMGWYVVCEKQIRDFETTRWLSLWQLDVLDCKWRKLPATTEIPMDAKNFALRIDMKNTAFLHCDWERDAAIFRMRLDELMLQREDEAVAASEQIPQDEDLLEADDNNDSSNYIELSNSQIICPICLDTYDDPRTLSCGHSICNNCIEHMKAAVQSNTIRCFACRKITTIPSTGLPVNFGLKDAIEALDKVRQLSGTNLRCAHCRKLCNEEDLWVCGDCALADSALVAYFLTEEIPESVTDGHKKVLFCAQCILKHHTSHDADQLSSFREKFNLVRERDSACKKRVNEVFEKFEATLEEKLKAGLLEPLMKDIQQELRGAFNTTAYSKRVLDKSAADMVSDFERRLLRIVANIDSQFERDSIVGEKRRYNISFGTV</sequence>
<dbReference type="AlphaFoldDB" id="A0A0N4VL58"/>